<organism evidence="3 4">
    <name type="scientific">Sphingobacterium multivorum</name>
    <dbReference type="NCBI Taxonomy" id="28454"/>
    <lineage>
        <taxon>Bacteria</taxon>
        <taxon>Pseudomonadati</taxon>
        <taxon>Bacteroidota</taxon>
        <taxon>Sphingobacteriia</taxon>
        <taxon>Sphingobacteriales</taxon>
        <taxon>Sphingobacteriaceae</taxon>
        <taxon>Sphingobacterium</taxon>
    </lineage>
</organism>
<gene>
    <name evidence="3" type="ORF">NCTC11343_03508</name>
</gene>
<protein>
    <submittedName>
        <fullName evidence="3">UDP-D-galactose:(Glucosyl)lipopolysaccharide-1,6-D-galactosyltransferase</fullName>
    </submittedName>
</protein>
<evidence type="ECO:0000313" key="3">
    <source>
        <dbReference type="EMBL" id="SPZ88476.1"/>
    </source>
</evidence>
<dbReference type="GO" id="GO:0016757">
    <property type="term" value="F:glycosyltransferase activity"/>
    <property type="evidence" value="ECO:0007669"/>
    <property type="project" value="UniProtKB-KW"/>
</dbReference>
<name>A0A2X2J985_SPHMU</name>
<dbReference type="RefSeq" id="WP_112375324.1">
    <property type="nucleotide sequence ID" value="NZ_CP069793.1"/>
</dbReference>
<dbReference type="InterPro" id="IPR001296">
    <property type="entry name" value="Glyco_trans_1"/>
</dbReference>
<dbReference type="Pfam" id="PF13439">
    <property type="entry name" value="Glyco_transf_4"/>
    <property type="match status" value="1"/>
</dbReference>
<dbReference type="CDD" id="cd03801">
    <property type="entry name" value="GT4_PimA-like"/>
    <property type="match status" value="1"/>
</dbReference>
<dbReference type="Pfam" id="PF00534">
    <property type="entry name" value="Glycos_transf_1"/>
    <property type="match status" value="1"/>
</dbReference>
<evidence type="ECO:0000259" key="2">
    <source>
        <dbReference type="Pfam" id="PF13439"/>
    </source>
</evidence>
<sequence length="340" mass="39374">MKSKYNYVVLNFYVNFRRVGGAEKVAVELSRLLAGDVFSSKIMGLNKFEENNKFYNITNSEYLRFSFFRYLTDGKSVIISNHRKLTTLLLILKKIFRLKTRIIHVSHNEFFNLQRLTLFPKDIVAVSEKVKQNLIKEFKVKPQDITVIHNGIHDPYLNTSFVGPKLYNTNEIKILYPARINTVKGQIRLVNALKDQISKSIIIDFAGEGEDSDSLEKLIEGDFNFRYLGHVDIGKVMVEYDYVMLFSENEGLPLSLIEATSYGKPIICNSVGGNEEIVVSGVNGYVVNEYEKLIDLINYLDKITMKEYKEMCYSSRNQFEQFFSEKEMLDKYKDLILNKS</sequence>
<dbReference type="InterPro" id="IPR028098">
    <property type="entry name" value="Glyco_trans_4-like_N"/>
</dbReference>
<dbReference type="Proteomes" id="UP000251241">
    <property type="component" value="Unassembled WGS sequence"/>
</dbReference>
<evidence type="ECO:0000259" key="1">
    <source>
        <dbReference type="Pfam" id="PF00534"/>
    </source>
</evidence>
<evidence type="ECO:0000313" key="4">
    <source>
        <dbReference type="Proteomes" id="UP000251241"/>
    </source>
</evidence>
<dbReference type="EMBL" id="UAUU01000009">
    <property type="protein sequence ID" value="SPZ88476.1"/>
    <property type="molecule type" value="Genomic_DNA"/>
</dbReference>
<dbReference type="Gene3D" id="3.40.50.2000">
    <property type="entry name" value="Glycogen Phosphorylase B"/>
    <property type="match status" value="2"/>
</dbReference>
<accession>A0A2X2J985</accession>
<reference evidence="3 4" key="1">
    <citation type="submission" date="2018-06" db="EMBL/GenBank/DDBJ databases">
        <authorList>
            <consortium name="Pathogen Informatics"/>
            <person name="Doyle S."/>
        </authorList>
    </citation>
    <scope>NUCLEOTIDE SEQUENCE [LARGE SCALE GENOMIC DNA]</scope>
    <source>
        <strain evidence="3 4">NCTC11343</strain>
    </source>
</reference>
<dbReference type="GeneID" id="97183364"/>
<feature type="domain" description="Glycosyl transferase family 1" evidence="1">
    <location>
        <begin position="168"/>
        <end position="304"/>
    </location>
</feature>
<dbReference type="SUPFAM" id="SSF53756">
    <property type="entry name" value="UDP-Glycosyltransferase/glycogen phosphorylase"/>
    <property type="match status" value="1"/>
</dbReference>
<dbReference type="PANTHER" id="PTHR12526">
    <property type="entry name" value="GLYCOSYLTRANSFERASE"/>
    <property type="match status" value="1"/>
</dbReference>
<feature type="domain" description="Glycosyltransferase subfamily 4-like N-terminal" evidence="2">
    <location>
        <begin position="19"/>
        <end position="152"/>
    </location>
</feature>
<keyword evidence="3" id="KW-0808">Transferase</keyword>
<keyword evidence="3" id="KW-0328">Glycosyltransferase</keyword>
<proteinExistence type="predicted"/>
<dbReference type="AlphaFoldDB" id="A0A2X2J985"/>